<comment type="caution">
    <text evidence="3">The sequence shown here is derived from an EMBL/GenBank/DDBJ whole genome shotgun (WGS) entry which is preliminary data.</text>
</comment>
<evidence type="ECO:0000256" key="1">
    <source>
        <dbReference type="ARBA" id="ARBA00038310"/>
    </source>
</evidence>
<proteinExistence type="inferred from homology"/>
<dbReference type="InterPro" id="IPR006680">
    <property type="entry name" value="Amidohydro-rel"/>
</dbReference>
<dbReference type="SUPFAM" id="SSF51556">
    <property type="entry name" value="Metallo-dependent hydrolases"/>
    <property type="match status" value="1"/>
</dbReference>
<dbReference type="Proteomes" id="UP001155077">
    <property type="component" value="Unassembled WGS sequence"/>
</dbReference>
<keyword evidence="4" id="KW-1185">Reference proteome</keyword>
<evidence type="ECO:0000259" key="2">
    <source>
        <dbReference type="Pfam" id="PF04909"/>
    </source>
</evidence>
<feature type="domain" description="Amidohydrolase-related" evidence="2">
    <location>
        <begin position="4"/>
        <end position="282"/>
    </location>
</feature>
<dbReference type="Gene3D" id="3.20.20.140">
    <property type="entry name" value="Metal-dependent hydrolases"/>
    <property type="match status" value="1"/>
</dbReference>
<accession>A0ABT0YYB7</accession>
<reference evidence="3" key="1">
    <citation type="submission" date="2022-06" db="EMBL/GenBank/DDBJ databases">
        <title>Gramella sediminis sp. nov., isolated from deep-sea sediment of the Indian Ocean.</title>
        <authorList>
            <person name="Yang L."/>
        </authorList>
    </citation>
    <scope>NUCLEOTIDE SEQUENCE</scope>
    <source>
        <strain evidence="3">HMD3159</strain>
    </source>
</reference>
<protein>
    <submittedName>
        <fullName evidence="3">Amidohydrolase family protein</fullName>
    </submittedName>
</protein>
<gene>
    <name evidence="3" type="ORF">NE848_03685</name>
</gene>
<sequence>MKIIDTHIHIWDFEKARYSWLEEDTSILNRTYSIEELEEERKKTNVEYGVLVQAANNFEDTDWMLEVAENNEWIKGVVGWLPLQEPKECKAILKEKYIKNQYFKGIRHLIHDEKDPRWLLQEKVLESLQILADHDLPFDLVGILPEHIETALEVAKKVPGLRMVFDHLNQPPIQQNLKYGKWGDLMKEASEYPNFHVKISGMGTTSGKPDSWGKAEINDYIKFVFMHFGTDRCFLGGDWPVSLLAGSYAYTWKQYEESLKEILNDEELELVSFNNANRFYNLNLKT</sequence>
<dbReference type="Pfam" id="PF04909">
    <property type="entry name" value="Amidohydro_2"/>
    <property type="match status" value="1"/>
</dbReference>
<evidence type="ECO:0000313" key="3">
    <source>
        <dbReference type="EMBL" id="MCM8568463.1"/>
    </source>
</evidence>
<dbReference type="PANTHER" id="PTHR43569:SF2">
    <property type="entry name" value="AMIDOHYDROLASE-RELATED DOMAIN-CONTAINING PROTEIN"/>
    <property type="match status" value="1"/>
</dbReference>
<dbReference type="RefSeq" id="WP_252110857.1">
    <property type="nucleotide sequence ID" value="NZ_JAMSCK010000001.1"/>
</dbReference>
<dbReference type="InterPro" id="IPR032466">
    <property type="entry name" value="Metal_Hydrolase"/>
</dbReference>
<name>A0ABT0YYB7_9FLAO</name>
<dbReference type="InterPro" id="IPR052350">
    <property type="entry name" value="Metallo-dep_Lactonases"/>
</dbReference>
<dbReference type="PANTHER" id="PTHR43569">
    <property type="entry name" value="AMIDOHYDROLASE"/>
    <property type="match status" value="1"/>
</dbReference>
<organism evidence="3 4">
    <name type="scientific">Gramella jeungdoensis</name>
    <dbReference type="NCBI Taxonomy" id="708091"/>
    <lineage>
        <taxon>Bacteria</taxon>
        <taxon>Pseudomonadati</taxon>
        <taxon>Bacteroidota</taxon>
        <taxon>Flavobacteriia</taxon>
        <taxon>Flavobacteriales</taxon>
        <taxon>Flavobacteriaceae</taxon>
        <taxon>Christiangramia</taxon>
    </lineage>
</organism>
<evidence type="ECO:0000313" key="4">
    <source>
        <dbReference type="Proteomes" id="UP001155077"/>
    </source>
</evidence>
<dbReference type="EMBL" id="JAMSCK010000001">
    <property type="protein sequence ID" value="MCM8568463.1"/>
    <property type="molecule type" value="Genomic_DNA"/>
</dbReference>
<comment type="similarity">
    <text evidence="1">Belongs to the metallo-dependent hydrolases superfamily.</text>
</comment>